<sequence>MDFSEAARGGRSGSRGGSSSRSRSTSRNSGSSRSRSSGGSNTVYKTTKYTPIPVKSKRSPVIVTQTTKGLRTNTFTKVFVGYMVVRYTLGNAKVYRYGYPMYRSYVTIPKDRAVRLSSEESKLMDADGNLCVNETKKGEMQNLREGIDEYLLELNTTITYKKTGDVLRRTGINQTVSLKDIKDEDFVLMSNARYNTTIVNGTNCTLLEKKVEGTMVIMYQTNPNTAGTVYISCKLLLAGIALLRKGLGKEESGISKAIKVNIKTDTAGVGYDAGDQFSFHWWDHVFNKTAKSIVVQESNDGVEVVKSGKESCVISSKRPSKNSNKPLLYGRFVKASSQTPKRALSDSEEDTDEERDFSNLSTEDKVFQACGGRTAHKAARHGFRLNGKLQRVLEQDKIAMATNSCKSTTEESCDANVNSKENCKEQKVREKKNKKSKKKEKERKSGKIKRKYTETRNGQNFTDERGTNEGDTDNKQTKKKKKARKVTT</sequence>
<evidence type="ECO:0000256" key="2">
    <source>
        <dbReference type="SAM" id="MobiDB-lite"/>
    </source>
</evidence>
<dbReference type="GO" id="GO:0005730">
    <property type="term" value="C:nucleolus"/>
    <property type="evidence" value="ECO:0007669"/>
    <property type="project" value="TreeGrafter"/>
</dbReference>
<feature type="domain" description="G-patch" evidence="3">
    <location>
        <begin position="245"/>
        <end position="271"/>
    </location>
</feature>
<feature type="compositionally biased region" description="Basic and acidic residues" evidence="2">
    <location>
        <begin position="462"/>
        <end position="476"/>
    </location>
</feature>
<evidence type="ECO:0000259" key="3">
    <source>
        <dbReference type="Pfam" id="PF01585"/>
    </source>
</evidence>
<organism evidence="4 5">
    <name type="scientific">Pocillopora meandrina</name>
    <dbReference type="NCBI Taxonomy" id="46732"/>
    <lineage>
        <taxon>Eukaryota</taxon>
        <taxon>Metazoa</taxon>
        <taxon>Cnidaria</taxon>
        <taxon>Anthozoa</taxon>
        <taxon>Hexacorallia</taxon>
        <taxon>Scleractinia</taxon>
        <taxon>Astrocoeniina</taxon>
        <taxon>Pocilloporidae</taxon>
        <taxon>Pocillopora</taxon>
    </lineage>
</organism>
<evidence type="ECO:0000313" key="5">
    <source>
        <dbReference type="Proteomes" id="UP001159428"/>
    </source>
</evidence>
<dbReference type="PANTHER" id="PTHR23149">
    <property type="entry name" value="G PATCH DOMAIN CONTAINING PROTEIN"/>
    <property type="match status" value="1"/>
</dbReference>
<evidence type="ECO:0000256" key="1">
    <source>
        <dbReference type="ARBA" id="ARBA00040365"/>
    </source>
</evidence>
<dbReference type="InterPro" id="IPR000467">
    <property type="entry name" value="G_patch_dom"/>
</dbReference>
<feature type="compositionally biased region" description="Acidic residues" evidence="2">
    <location>
        <begin position="346"/>
        <end position="355"/>
    </location>
</feature>
<dbReference type="InterPro" id="IPR050656">
    <property type="entry name" value="PINX1"/>
</dbReference>
<dbReference type="PANTHER" id="PTHR23149:SF9">
    <property type="entry name" value="G PATCH DOMAIN-CONTAINING PROTEIN 4"/>
    <property type="match status" value="1"/>
</dbReference>
<accession>A0AAU9W9S1</accession>
<name>A0AAU9W9S1_9CNID</name>
<dbReference type="GO" id="GO:0003676">
    <property type="term" value="F:nucleic acid binding"/>
    <property type="evidence" value="ECO:0007669"/>
    <property type="project" value="InterPro"/>
</dbReference>
<feature type="compositionally biased region" description="Low complexity" evidence="2">
    <location>
        <begin position="17"/>
        <end position="42"/>
    </location>
</feature>
<feature type="compositionally biased region" description="Basic residues" evidence="2">
    <location>
        <begin position="477"/>
        <end position="488"/>
    </location>
</feature>
<feature type="region of interest" description="Disordered" evidence="2">
    <location>
        <begin position="1"/>
        <end position="50"/>
    </location>
</feature>
<protein>
    <recommendedName>
        <fullName evidence="1">G patch domain-containing protein 4</fullName>
    </recommendedName>
</protein>
<gene>
    <name evidence="4" type="ORF">PMEA_00001676</name>
</gene>
<proteinExistence type="predicted"/>
<dbReference type="Pfam" id="PF01585">
    <property type="entry name" value="G-patch"/>
    <property type="match status" value="1"/>
</dbReference>
<feature type="region of interest" description="Disordered" evidence="2">
    <location>
        <begin position="338"/>
        <end position="358"/>
    </location>
</feature>
<evidence type="ECO:0000313" key="4">
    <source>
        <dbReference type="EMBL" id="CAH3106747.1"/>
    </source>
</evidence>
<dbReference type="AlphaFoldDB" id="A0AAU9W9S1"/>
<dbReference type="Proteomes" id="UP001159428">
    <property type="component" value="Unassembled WGS sequence"/>
</dbReference>
<feature type="compositionally biased region" description="Basic residues" evidence="2">
    <location>
        <begin position="429"/>
        <end position="450"/>
    </location>
</feature>
<dbReference type="EMBL" id="CALNXJ010000010">
    <property type="protein sequence ID" value="CAH3106747.1"/>
    <property type="molecule type" value="Genomic_DNA"/>
</dbReference>
<comment type="caution">
    <text evidence="4">The sequence shown here is derived from an EMBL/GenBank/DDBJ whole genome shotgun (WGS) entry which is preliminary data.</text>
</comment>
<reference evidence="4 5" key="1">
    <citation type="submission" date="2022-05" db="EMBL/GenBank/DDBJ databases">
        <authorList>
            <consortium name="Genoscope - CEA"/>
            <person name="William W."/>
        </authorList>
    </citation>
    <scope>NUCLEOTIDE SEQUENCE [LARGE SCALE GENOMIC DNA]</scope>
</reference>
<feature type="region of interest" description="Disordered" evidence="2">
    <location>
        <begin position="416"/>
        <end position="488"/>
    </location>
</feature>
<keyword evidence="5" id="KW-1185">Reference proteome</keyword>